<protein>
    <recommendedName>
        <fullName evidence="4">DUF3971 domain-containing protein</fullName>
    </recommendedName>
</protein>
<accession>T0L378</accession>
<dbReference type="EMBL" id="AUPZ01000002">
    <property type="protein sequence ID" value="EQB40283.1"/>
    <property type="molecule type" value="Genomic_DNA"/>
</dbReference>
<evidence type="ECO:0000313" key="3">
    <source>
        <dbReference type="Proteomes" id="UP000015520"/>
    </source>
</evidence>
<feature type="transmembrane region" description="Helical" evidence="1">
    <location>
        <begin position="12"/>
        <end position="35"/>
    </location>
</feature>
<keyword evidence="1" id="KW-0812">Transmembrane</keyword>
<gene>
    <name evidence="2" type="ORF">M947_00365</name>
</gene>
<evidence type="ECO:0000313" key="2">
    <source>
        <dbReference type="EMBL" id="EQB40283.1"/>
    </source>
</evidence>
<proteinExistence type="predicted"/>
<evidence type="ECO:0000256" key="1">
    <source>
        <dbReference type="SAM" id="Phobius"/>
    </source>
</evidence>
<dbReference type="Proteomes" id="UP000015520">
    <property type="component" value="Unassembled WGS sequence"/>
</dbReference>
<reference evidence="2 3" key="1">
    <citation type="submission" date="2013-07" db="EMBL/GenBank/DDBJ databases">
        <title>Sulfurimonas hongkongensis AST-10 Genome Sequencing.</title>
        <authorList>
            <person name="Cai L."/>
            <person name="Zhang T."/>
        </authorList>
    </citation>
    <scope>NUCLEOTIDE SEQUENCE [LARGE SCALE GENOMIC DNA]</scope>
    <source>
        <strain evidence="2 3">AST-10</strain>
    </source>
</reference>
<feature type="non-terminal residue" evidence="2">
    <location>
        <position position="697"/>
    </location>
</feature>
<keyword evidence="1" id="KW-1133">Transmembrane helix</keyword>
<dbReference type="AlphaFoldDB" id="T0L378"/>
<name>T0L378_9BACT</name>
<comment type="caution">
    <text evidence="2">The sequence shown here is derived from an EMBL/GenBank/DDBJ whole genome shotgun (WGS) entry which is preliminary data.</text>
</comment>
<organism evidence="2 3">
    <name type="scientific">Sulfurimonas hongkongensis</name>
    <dbReference type="NCBI Taxonomy" id="1172190"/>
    <lineage>
        <taxon>Bacteria</taxon>
        <taxon>Pseudomonadati</taxon>
        <taxon>Campylobacterota</taxon>
        <taxon>Epsilonproteobacteria</taxon>
        <taxon>Campylobacterales</taxon>
        <taxon>Sulfurimonadaceae</taxon>
        <taxon>Sulfurimonas</taxon>
    </lineage>
</organism>
<evidence type="ECO:0008006" key="4">
    <source>
        <dbReference type="Google" id="ProtNLM"/>
    </source>
</evidence>
<keyword evidence="1" id="KW-0472">Membrane</keyword>
<dbReference type="RefSeq" id="WP_021286359.1">
    <property type="nucleotide sequence ID" value="NZ_AUPZ01000002.1"/>
</dbReference>
<dbReference type="eggNOG" id="COG3164">
    <property type="taxonomic scope" value="Bacteria"/>
</dbReference>
<keyword evidence="3" id="KW-1185">Reference proteome</keyword>
<dbReference type="OrthoDB" id="5332226at2"/>
<dbReference type="STRING" id="1172190.M947_00365"/>
<sequence length="697" mass="80619">MNDKIIINAISKIHFIIISALSFIFLTLFFLFILLQNGIYIKVISLPNIEIERLYIKWNEKLSISVQEVKITKDSEQNDTKLSADGVSELLKSLLLFDNWFERFEVNKISFNDINASFLYVNGSNGYLKASSKEFLLKSSLFYESNYLNAEITEFSHLKNKISINGNLIFDGDKKELISNLNININNDIFFKAYALANNKKLFYKIDAKEKIKSLKHTMEMINMPKEVKYWAYDAINFEKLEIKSASGWLEYERLNEAYKNIIVKASASKLAYTYHEKLEPVFTQKTELEFRDGVLYIRPKETYQYGFNLQNSWLKIDFSKKEELLSLFLNFDGKVNKDLLYLLSIYEIKLPILQNSGSVKTDLKITVGLREIDVDAKGIFYVNVANFNYLGLDIDVTDTKVYLDNYDVRIPKMNAKYKDIATAIVDVTYDAKKSDGKIDFDIQDITFNGFELKQKPLKATYTISNKQDTIEIEKSKWNYKDRTIDLDGLKVLFDLETLIAKVPTAHIEVQNLSSAFASGELRLKPLKADFDIDLLTFDLNDEVKMNQSSASLKLEYDKKLIISSNENIRFSAKGLDYTLGSTTLELDKEEFRVMSSRAKIKDLADAKFSAYYIFDKNRGVINLKQLHFKNNDLGEIFNSKDMMKLNINHDVKETSIKSDDFDAKFSIEDRGWRLTFNSLDKLSQNSKLLQDYNVTN</sequence>